<dbReference type="Proteomes" id="UP000313645">
    <property type="component" value="Unassembled WGS sequence"/>
</dbReference>
<keyword evidence="1 4" id="KW-0963">Cytoplasm</keyword>
<dbReference type="EMBL" id="SJDL01000003">
    <property type="protein sequence ID" value="TBW58802.1"/>
    <property type="molecule type" value="Genomic_DNA"/>
</dbReference>
<dbReference type="EC" id="4.1.3.40" evidence="4"/>
<evidence type="ECO:0000313" key="5">
    <source>
        <dbReference type="EMBL" id="TBW58802.1"/>
    </source>
</evidence>
<comment type="similarity">
    <text evidence="4">Belongs to the UbiC family.</text>
</comment>
<dbReference type="HAMAP" id="MF_01632">
    <property type="entry name" value="UbiC"/>
    <property type="match status" value="1"/>
</dbReference>
<evidence type="ECO:0000256" key="4">
    <source>
        <dbReference type="HAMAP-Rule" id="MF_01632"/>
    </source>
</evidence>
<comment type="function">
    <text evidence="4">Removes the pyruvyl group from chorismate, with concomitant aromatization of the ring, to provide 4-hydroxybenzoate (4HB) for the ubiquinone pathway.</text>
</comment>
<dbReference type="Pfam" id="PF04345">
    <property type="entry name" value="Chor_lyase"/>
    <property type="match status" value="1"/>
</dbReference>
<organism evidence="5 6">
    <name type="scientific">Marinobacter halodurans</name>
    <dbReference type="NCBI Taxonomy" id="2528979"/>
    <lineage>
        <taxon>Bacteria</taxon>
        <taxon>Pseudomonadati</taxon>
        <taxon>Pseudomonadota</taxon>
        <taxon>Gammaproteobacteria</taxon>
        <taxon>Pseudomonadales</taxon>
        <taxon>Marinobacteraceae</taxon>
        <taxon>Marinobacter</taxon>
    </lineage>
</organism>
<keyword evidence="2 4" id="KW-0831">Ubiquinone biosynthesis</keyword>
<accession>A0ABY1ZPM4</accession>
<evidence type="ECO:0000256" key="3">
    <source>
        <dbReference type="ARBA" id="ARBA00023239"/>
    </source>
</evidence>
<proteinExistence type="inferred from homology"/>
<protein>
    <recommendedName>
        <fullName evidence="4">Probable chorismate pyruvate-lyase</fullName>
        <shortName evidence="4">CL</shortName>
        <shortName evidence="4">CPL</shortName>
        <ecNumber evidence="4">4.1.3.40</ecNumber>
    </recommendedName>
</protein>
<dbReference type="PANTHER" id="PTHR38683:SF1">
    <property type="entry name" value="CHORISMATE PYRUVATE-LYASE"/>
    <property type="match status" value="1"/>
</dbReference>
<evidence type="ECO:0000256" key="2">
    <source>
        <dbReference type="ARBA" id="ARBA00022688"/>
    </source>
</evidence>
<dbReference type="GO" id="GO:0016829">
    <property type="term" value="F:lyase activity"/>
    <property type="evidence" value="ECO:0007669"/>
    <property type="project" value="UniProtKB-KW"/>
</dbReference>
<keyword evidence="6" id="KW-1185">Reference proteome</keyword>
<comment type="pathway">
    <text evidence="4">Cofactor biosynthesis; ubiquinone biosynthesis.</text>
</comment>
<sequence>MPSRDSDISARPSGAMALPRVPTARWYPGVAAAQLIRPQPIGDALYWLELEGSLTRALQLRCRERFHVEVLREGYARPTLEEARTLHIPSRQLAWIREVQLCGDGQPWVMARTVIPLATLRGRGRRLRHLGGRPLGAFLFSQRRWQRGPFQIGLTRQPAPGQPAVGRRSRFHRGSDALLVGEYFLPRLLQGNNSHCSR</sequence>
<dbReference type="InterPro" id="IPR007440">
    <property type="entry name" value="Chorismate--pyruvate_lyase"/>
</dbReference>
<dbReference type="PANTHER" id="PTHR38683">
    <property type="entry name" value="CHORISMATE PYRUVATE-LYASE"/>
    <property type="match status" value="1"/>
</dbReference>
<comment type="catalytic activity">
    <reaction evidence="4">
        <text>chorismate = 4-hydroxybenzoate + pyruvate</text>
        <dbReference type="Rhea" id="RHEA:16505"/>
        <dbReference type="ChEBI" id="CHEBI:15361"/>
        <dbReference type="ChEBI" id="CHEBI:17879"/>
        <dbReference type="ChEBI" id="CHEBI:29748"/>
        <dbReference type="EC" id="4.1.3.40"/>
    </reaction>
</comment>
<comment type="subcellular location">
    <subcellularLocation>
        <location evidence="4">Cytoplasm</location>
    </subcellularLocation>
</comment>
<reference evidence="5 6" key="1">
    <citation type="submission" date="2019-02" db="EMBL/GenBank/DDBJ databases">
        <title>Marinobacter halodurans sp. nov., a marine bacterium isolated from sea tidal flat.</title>
        <authorList>
            <person name="Yoo Y."/>
            <person name="Lee D.W."/>
            <person name="Kim B.S."/>
            <person name="Kim J.-J."/>
        </authorList>
    </citation>
    <scope>NUCLEOTIDE SEQUENCE [LARGE SCALE GENOMIC DNA]</scope>
    <source>
        <strain evidence="5 6">YJ-S3-2</strain>
    </source>
</reference>
<feature type="binding site" evidence="4">
    <location>
        <position position="97"/>
    </location>
    <ligand>
        <name>substrate</name>
    </ligand>
</feature>
<dbReference type="RefSeq" id="WP_131478791.1">
    <property type="nucleotide sequence ID" value="NZ_SJDL01000003.1"/>
</dbReference>
<dbReference type="SUPFAM" id="SSF64288">
    <property type="entry name" value="Chorismate lyase-like"/>
    <property type="match status" value="1"/>
</dbReference>
<name>A0ABY1ZPM4_9GAMM</name>
<feature type="binding site" evidence="4">
    <location>
        <position position="182"/>
    </location>
    <ligand>
        <name>substrate</name>
    </ligand>
</feature>
<gene>
    <name evidence="4" type="primary">ubiC</name>
    <name evidence="5" type="ORF">EZI54_02735</name>
</gene>
<comment type="caution">
    <text evidence="5">The sequence shown here is derived from an EMBL/GenBank/DDBJ whole genome shotgun (WGS) entry which is preliminary data.</text>
</comment>
<dbReference type="Gene3D" id="3.40.1410.10">
    <property type="entry name" value="Chorismate lyase-like"/>
    <property type="match status" value="1"/>
</dbReference>
<evidence type="ECO:0000313" key="6">
    <source>
        <dbReference type="Proteomes" id="UP000313645"/>
    </source>
</evidence>
<evidence type="ECO:0000256" key="1">
    <source>
        <dbReference type="ARBA" id="ARBA00022490"/>
    </source>
</evidence>
<comment type="caution">
    <text evidence="4">Lacks conserved residue(s) required for the propagation of feature annotation.</text>
</comment>
<dbReference type="InterPro" id="IPR028978">
    <property type="entry name" value="Chorismate_lyase_/UTRA_dom_sf"/>
</dbReference>
<keyword evidence="4" id="KW-0670">Pyruvate</keyword>
<feature type="binding site" evidence="4">
    <location>
        <position position="135"/>
    </location>
    <ligand>
        <name>substrate</name>
    </ligand>
</feature>
<keyword evidence="3 4" id="KW-0456">Lyase</keyword>